<evidence type="ECO:0000259" key="2">
    <source>
        <dbReference type="Pfam" id="PF04937"/>
    </source>
</evidence>
<dbReference type="Proteomes" id="UP000825935">
    <property type="component" value="Chromosome 20"/>
</dbReference>
<dbReference type="PANTHER" id="PTHR32166">
    <property type="entry name" value="OSJNBA0013A04.12 PROTEIN"/>
    <property type="match status" value="1"/>
</dbReference>
<evidence type="ECO:0000313" key="4">
    <source>
        <dbReference type="Proteomes" id="UP000825935"/>
    </source>
</evidence>
<accession>A0A8T2SGT3</accession>
<feature type="region of interest" description="Disordered" evidence="1">
    <location>
        <begin position="1"/>
        <end position="21"/>
    </location>
</feature>
<proteinExistence type="predicted"/>
<keyword evidence="4" id="KW-1185">Reference proteome</keyword>
<feature type="compositionally biased region" description="Polar residues" evidence="1">
    <location>
        <begin position="1"/>
        <end position="11"/>
    </location>
</feature>
<evidence type="ECO:0000256" key="1">
    <source>
        <dbReference type="SAM" id="MobiDB-lite"/>
    </source>
</evidence>
<dbReference type="InterPro" id="IPR012337">
    <property type="entry name" value="RNaseH-like_sf"/>
</dbReference>
<dbReference type="PANTHER" id="PTHR32166:SF123">
    <property type="entry name" value="BED-TYPE DOMAIN-CONTAINING PROTEIN"/>
    <property type="match status" value="1"/>
</dbReference>
<feature type="compositionally biased region" description="Low complexity" evidence="1">
    <location>
        <begin position="107"/>
        <end position="153"/>
    </location>
</feature>
<reference evidence="3" key="1">
    <citation type="submission" date="2021-08" db="EMBL/GenBank/DDBJ databases">
        <title>WGS assembly of Ceratopteris richardii.</title>
        <authorList>
            <person name="Marchant D.B."/>
            <person name="Chen G."/>
            <person name="Jenkins J."/>
            <person name="Shu S."/>
            <person name="Leebens-Mack J."/>
            <person name="Grimwood J."/>
            <person name="Schmutz J."/>
            <person name="Soltis P."/>
            <person name="Soltis D."/>
            <person name="Chen Z.-H."/>
        </authorList>
    </citation>
    <scope>NUCLEOTIDE SEQUENCE</scope>
    <source>
        <strain evidence="3">Whitten #5841</strain>
        <tissue evidence="3">Leaf</tissue>
    </source>
</reference>
<name>A0A8T2SGT3_CERRI</name>
<organism evidence="3 4">
    <name type="scientific">Ceratopteris richardii</name>
    <name type="common">Triangle waterfern</name>
    <dbReference type="NCBI Taxonomy" id="49495"/>
    <lineage>
        <taxon>Eukaryota</taxon>
        <taxon>Viridiplantae</taxon>
        <taxon>Streptophyta</taxon>
        <taxon>Embryophyta</taxon>
        <taxon>Tracheophyta</taxon>
        <taxon>Polypodiopsida</taxon>
        <taxon>Polypodiidae</taxon>
        <taxon>Polypodiales</taxon>
        <taxon>Pteridineae</taxon>
        <taxon>Pteridaceae</taxon>
        <taxon>Parkerioideae</taxon>
        <taxon>Ceratopteris</taxon>
    </lineage>
</organism>
<dbReference type="InterPro" id="IPR007021">
    <property type="entry name" value="DUF659"/>
</dbReference>
<dbReference type="AlphaFoldDB" id="A0A8T2SGT3"/>
<feature type="domain" description="DUF659" evidence="2">
    <location>
        <begin position="218"/>
        <end position="368"/>
    </location>
</feature>
<dbReference type="OrthoDB" id="2017576at2759"/>
<sequence length="707" mass="78976">MASSSRTSGSNTKRRHATSKWTWWEEVESPVSAGEGGGARPSSCKLCGYKRTGGANKVRAHLLHERGHEVRFCSAITSEKKQELLNKLAISDAQAHARRASQAPIDPASFVRSSMPSSSRASSSSAPVRAPTLTPTPTSTSTPHPTPSSSTPSGMPYVRQSRQQTLHENWNPILKEEVDTAVARFFYHDHIAFNAARSPYFKDMVKKIGEYGAHYVPPSSESLRTTLLEKEKKLVEAACETIKKSWERNGVSLLVDGWSDVQRRSIHGVVAYSRGEMYFISSHDASETGKSADVLASEWASAIEIVGPSNVVCIVADGEPANRASGAVIENMYPHIIVCFCMAHCLNNILKDIGNLDWILPAINEANSLVSFINNHTRVKNEFSKRSTLALLKYSDTRFAYNFTMLHRVVKCSGVLRGLLLSDEFARMPEASTSAGKQFRRLVDDAAWWENISHIVDIVHPLVHLLKIMDSMEPCIGKVYEAMDRTIEALKTLVNDNDRYEELSAICVSRWDAYYSPLHTAAYMLDPEFQDKKQYADPEVANGWRIILERFVPDSAARRLIRDQLSKYRTGKDASYACADAQEYRLRVGAALWWEDFGFDGLELQQLAIRILSQACTTSCLEQSVYGHVASKKRNRLGVQRASDLVFVSANLRMLRRTQCMEGDLFREWEVKQGSDQVVNEEHEDAATTDCVAENESVTVTPHLDSP</sequence>
<dbReference type="SUPFAM" id="SSF53098">
    <property type="entry name" value="Ribonuclease H-like"/>
    <property type="match status" value="1"/>
</dbReference>
<feature type="region of interest" description="Disordered" evidence="1">
    <location>
        <begin position="99"/>
        <end position="159"/>
    </location>
</feature>
<gene>
    <name evidence="3" type="ORF">KP509_20G047100</name>
</gene>
<dbReference type="EMBL" id="CM035425">
    <property type="protein sequence ID" value="KAH7331702.1"/>
    <property type="molecule type" value="Genomic_DNA"/>
</dbReference>
<protein>
    <recommendedName>
        <fullName evidence="2">DUF659 domain-containing protein</fullName>
    </recommendedName>
</protein>
<dbReference type="Pfam" id="PF04937">
    <property type="entry name" value="DUF659"/>
    <property type="match status" value="1"/>
</dbReference>
<comment type="caution">
    <text evidence="3">The sequence shown here is derived from an EMBL/GenBank/DDBJ whole genome shotgun (WGS) entry which is preliminary data.</text>
</comment>
<evidence type="ECO:0000313" key="3">
    <source>
        <dbReference type="EMBL" id="KAH7331702.1"/>
    </source>
</evidence>
<dbReference type="OMA" id="ARESWHH"/>